<dbReference type="InterPro" id="IPR010980">
    <property type="entry name" value="Cyt_c/b562"/>
</dbReference>
<evidence type="ECO:0000313" key="2">
    <source>
        <dbReference type="EMBL" id="MCE4553992.1"/>
    </source>
</evidence>
<organism evidence="2 3">
    <name type="scientific">Pelomonas cellulosilytica</name>
    <dbReference type="NCBI Taxonomy" id="2906762"/>
    <lineage>
        <taxon>Bacteria</taxon>
        <taxon>Pseudomonadati</taxon>
        <taxon>Pseudomonadota</taxon>
        <taxon>Betaproteobacteria</taxon>
        <taxon>Burkholderiales</taxon>
        <taxon>Sphaerotilaceae</taxon>
        <taxon>Roseateles</taxon>
    </lineage>
</organism>
<dbReference type="RefSeq" id="WP_233370767.1">
    <property type="nucleotide sequence ID" value="NZ_JAJTWU010000002.1"/>
</dbReference>
<feature type="chain" id="PRO_5045837680" evidence="1">
    <location>
        <begin position="22"/>
        <end position="126"/>
    </location>
</feature>
<dbReference type="Gene3D" id="1.20.120.10">
    <property type="entry name" value="Cytochrome c/b562"/>
    <property type="match status" value="1"/>
</dbReference>
<proteinExistence type="predicted"/>
<dbReference type="EMBL" id="JAJTWU010000002">
    <property type="protein sequence ID" value="MCE4553992.1"/>
    <property type="molecule type" value="Genomic_DNA"/>
</dbReference>
<comment type="caution">
    <text evidence="2">The sequence shown here is derived from an EMBL/GenBank/DDBJ whole genome shotgun (WGS) entry which is preliminary data.</text>
</comment>
<name>A0ABS8XSX3_9BURK</name>
<evidence type="ECO:0000313" key="3">
    <source>
        <dbReference type="Proteomes" id="UP001200741"/>
    </source>
</evidence>
<dbReference type="InterPro" id="IPR002321">
    <property type="entry name" value="Cyt_c_II"/>
</dbReference>
<dbReference type="PROSITE" id="PS51009">
    <property type="entry name" value="CYTCII"/>
    <property type="match status" value="1"/>
</dbReference>
<feature type="signal peptide" evidence="1">
    <location>
        <begin position="1"/>
        <end position="21"/>
    </location>
</feature>
<keyword evidence="1" id="KW-0732">Signal</keyword>
<dbReference type="Proteomes" id="UP001200741">
    <property type="component" value="Unassembled WGS sequence"/>
</dbReference>
<reference evidence="2 3" key="1">
    <citation type="submission" date="2021-12" db="EMBL/GenBank/DDBJ databases">
        <title>Genome seq of P8.</title>
        <authorList>
            <person name="Seo T."/>
        </authorList>
    </citation>
    <scope>NUCLEOTIDE SEQUENCE [LARGE SCALE GENOMIC DNA]</scope>
    <source>
        <strain evidence="2 3">P8</strain>
    </source>
</reference>
<dbReference type="SUPFAM" id="SSF47175">
    <property type="entry name" value="Cytochromes"/>
    <property type="match status" value="1"/>
</dbReference>
<accession>A0ABS8XSX3</accession>
<protein>
    <submittedName>
        <fullName evidence="2">Cytochrome c</fullName>
    </submittedName>
</protein>
<evidence type="ECO:0000256" key="1">
    <source>
        <dbReference type="SAM" id="SignalP"/>
    </source>
</evidence>
<keyword evidence="3" id="KW-1185">Reference proteome</keyword>
<sequence>MSKNLLAALLLPLLVTTTVIAAEGLTADDMRDAEDTLHNLDSRISLQDRKALDDAKELARYFQQVEGHFSAKADATRGVEFSRKSQAHAKAIVDAVEAGNYDAAMDALGDLTRSCKTCHEVYKKPK</sequence>
<gene>
    <name evidence="2" type="ORF">LXT13_05940</name>
</gene>